<accession>A0A3N1XR86</accession>
<dbReference type="EMBL" id="RJVG01000003">
    <property type="protein sequence ID" value="ROR29180.1"/>
    <property type="molecule type" value="Genomic_DNA"/>
</dbReference>
<dbReference type="Proteomes" id="UP000273083">
    <property type="component" value="Unassembled WGS sequence"/>
</dbReference>
<keyword evidence="2" id="KW-1185">Reference proteome</keyword>
<organism evidence="1 2">
    <name type="scientific">Mobilisporobacter senegalensis</name>
    <dbReference type="NCBI Taxonomy" id="1329262"/>
    <lineage>
        <taxon>Bacteria</taxon>
        <taxon>Bacillati</taxon>
        <taxon>Bacillota</taxon>
        <taxon>Clostridia</taxon>
        <taxon>Lachnospirales</taxon>
        <taxon>Lachnospiraceae</taxon>
        <taxon>Mobilisporobacter</taxon>
    </lineage>
</organism>
<evidence type="ECO:0000313" key="1">
    <source>
        <dbReference type="EMBL" id="ROR29180.1"/>
    </source>
</evidence>
<proteinExistence type="predicted"/>
<name>A0A3N1XR86_9FIRM</name>
<reference evidence="1 2" key="1">
    <citation type="submission" date="2018-11" db="EMBL/GenBank/DDBJ databases">
        <title>Genomic Encyclopedia of Type Strains, Phase IV (KMG-IV): sequencing the most valuable type-strain genomes for metagenomic binning, comparative biology and taxonomic classification.</title>
        <authorList>
            <person name="Goeker M."/>
        </authorList>
    </citation>
    <scope>NUCLEOTIDE SEQUENCE [LARGE SCALE GENOMIC DNA]</scope>
    <source>
        <strain evidence="1 2">DSM 26537</strain>
    </source>
</reference>
<evidence type="ECO:0000313" key="2">
    <source>
        <dbReference type="Proteomes" id="UP000273083"/>
    </source>
</evidence>
<protein>
    <submittedName>
        <fullName evidence="1">Uncharacterized protein</fullName>
    </submittedName>
</protein>
<dbReference type="AlphaFoldDB" id="A0A3N1XR86"/>
<comment type="caution">
    <text evidence="1">The sequence shown here is derived from an EMBL/GenBank/DDBJ whole genome shotgun (WGS) entry which is preliminary data.</text>
</comment>
<sequence>MENIWTKINDNIPGYMQKINKQYNMTCIKISPLKTAMIGEGFALIIAIDRFDANVSYVYKVKDEFIVLLCDNYFAEKYDTDDRKDLLSEDGAETSVINNLIVISNGLISKWNNVLSGENEWIADYKKSRWYAVGKMTPDEMRIIEKYI</sequence>
<dbReference type="RefSeq" id="WP_123608636.1">
    <property type="nucleotide sequence ID" value="NZ_RJVG01000003.1"/>
</dbReference>
<dbReference type="OrthoDB" id="2363698at2"/>
<gene>
    <name evidence="1" type="ORF">EDD66_103115</name>
</gene>